<dbReference type="KEGG" id="madi:A7U43_15705"/>
<proteinExistence type="predicted"/>
<reference evidence="1 2" key="1">
    <citation type="submission" date="2016-05" db="EMBL/GenBank/DDBJ databases">
        <title>Complete genome sequence of a phthalic acid esters degrading Mycobacterium sp. YC-RL4.</title>
        <authorList>
            <person name="Ren L."/>
            <person name="Fan S."/>
            <person name="Ruth N."/>
            <person name="Jia Y."/>
            <person name="Wang J."/>
            <person name="Qiao C."/>
        </authorList>
    </citation>
    <scope>NUCLEOTIDE SEQUENCE [LARGE SCALE GENOMIC DNA]</scope>
    <source>
        <strain evidence="1 2">YC-RL4</strain>
    </source>
</reference>
<dbReference type="EMBL" id="CP015596">
    <property type="protein sequence ID" value="ANE82948.1"/>
    <property type="molecule type" value="Genomic_DNA"/>
</dbReference>
<keyword evidence="2" id="KW-1185">Reference proteome</keyword>
<dbReference type="AlphaFoldDB" id="A0A172UVG1"/>
<gene>
    <name evidence="1" type="ORF">A7U43_15705</name>
</gene>
<name>A0A172UVG1_9MYCO</name>
<evidence type="ECO:0000313" key="2">
    <source>
        <dbReference type="Proteomes" id="UP000077143"/>
    </source>
</evidence>
<evidence type="ECO:0000313" key="1">
    <source>
        <dbReference type="EMBL" id="ANE82948.1"/>
    </source>
</evidence>
<dbReference type="Proteomes" id="UP000077143">
    <property type="component" value="Chromosome"/>
</dbReference>
<accession>A0A172UVG1</accession>
<sequence>MARRPPVAVGEHDRGALVTAQDIVGADSGDSDDHGIAVDVRVRVHAGTDDEAAGLIVDDFGDSAGYSVDIGDNHIADPARRWAVLLDTGSLTFVNSDALTPE</sequence>
<organism evidence="1 2">
    <name type="scientific">Mycobacterium adipatum</name>
    <dbReference type="NCBI Taxonomy" id="1682113"/>
    <lineage>
        <taxon>Bacteria</taxon>
        <taxon>Bacillati</taxon>
        <taxon>Actinomycetota</taxon>
        <taxon>Actinomycetes</taxon>
        <taxon>Mycobacteriales</taxon>
        <taxon>Mycobacteriaceae</taxon>
        <taxon>Mycobacterium</taxon>
    </lineage>
</organism>
<protein>
    <submittedName>
        <fullName evidence="1">Uncharacterized protein</fullName>
    </submittedName>
</protein>